<comment type="catalytic activity">
    <reaction evidence="1">
        <text>ATP + protein L-histidine = ADP + protein N-phospho-L-histidine.</text>
        <dbReference type="EC" id="2.7.13.3"/>
    </reaction>
</comment>
<dbReference type="Pfam" id="PF02518">
    <property type="entry name" value="HATPase_c"/>
    <property type="match status" value="1"/>
</dbReference>
<proteinExistence type="predicted"/>
<evidence type="ECO:0000259" key="6">
    <source>
        <dbReference type="PROSITE" id="PS50109"/>
    </source>
</evidence>
<keyword evidence="5" id="KW-0902">Two-component regulatory system</keyword>
<organism evidence="7 8">
    <name type="scientific">Sphingomonas trueperi</name>
    <dbReference type="NCBI Taxonomy" id="53317"/>
    <lineage>
        <taxon>Bacteria</taxon>
        <taxon>Pseudomonadati</taxon>
        <taxon>Pseudomonadota</taxon>
        <taxon>Alphaproteobacteria</taxon>
        <taxon>Sphingomonadales</taxon>
        <taxon>Sphingomonadaceae</taxon>
        <taxon>Sphingomonas</taxon>
    </lineage>
</organism>
<dbReference type="Gene3D" id="3.30.565.10">
    <property type="entry name" value="Histidine kinase-like ATPase, C-terminal domain"/>
    <property type="match status" value="1"/>
</dbReference>
<dbReference type="GO" id="GO:0000160">
    <property type="term" value="P:phosphorelay signal transduction system"/>
    <property type="evidence" value="ECO:0007669"/>
    <property type="project" value="UniProtKB-KW"/>
</dbReference>
<dbReference type="SMART" id="SM00387">
    <property type="entry name" value="HATPase_c"/>
    <property type="match status" value="1"/>
</dbReference>
<comment type="caution">
    <text evidence="7">The sequence shown here is derived from an EMBL/GenBank/DDBJ whole genome shotgun (WGS) entry which is preliminary data.</text>
</comment>
<gene>
    <name evidence="7" type="ORF">GGR89_002715</name>
</gene>
<accession>A0A7X5Y0H1</accession>
<name>A0A7X5Y0H1_9SPHN</name>
<keyword evidence="8" id="KW-1185">Reference proteome</keyword>
<dbReference type="AlphaFoldDB" id="A0A7X5Y0H1"/>
<evidence type="ECO:0000313" key="8">
    <source>
        <dbReference type="Proteomes" id="UP000531251"/>
    </source>
</evidence>
<dbReference type="EC" id="2.7.13.3" evidence="2"/>
<evidence type="ECO:0000256" key="2">
    <source>
        <dbReference type="ARBA" id="ARBA00012438"/>
    </source>
</evidence>
<protein>
    <recommendedName>
        <fullName evidence="2">histidine kinase</fullName>
        <ecNumber evidence="2">2.7.13.3</ecNumber>
    </recommendedName>
</protein>
<feature type="domain" description="Histidine kinase" evidence="6">
    <location>
        <begin position="1"/>
        <end position="123"/>
    </location>
</feature>
<dbReference type="PRINTS" id="PR00344">
    <property type="entry name" value="BCTRLSENSOR"/>
</dbReference>
<dbReference type="SUPFAM" id="SSF55874">
    <property type="entry name" value="ATPase domain of HSP90 chaperone/DNA topoisomerase II/histidine kinase"/>
    <property type="match status" value="1"/>
</dbReference>
<dbReference type="EMBL" id="JAATJB010000008">
    <property type="protein sequence ID" value="NJB98383.1"/>
    <property type="molecule type" value="Genomic_DNA"/>
</dbReference>
<evidence type="ECO:0000256" key="1">
    <source>
        <dbReference type="ARBA" id="ARBA00000085"/>
    </source>
</evidence>
<dbReference type="InterPro" id="IPR004358">
    <property type="entry name" value="Sig_transdc_His_kin-like_C"/>
</dbReference>
<reference evidence="7 8" key="1">
    <citation type="submission" date="2020-03" db="EMBL/GenBank/DDBJ databases">
        <title>Genomic Encyclopedia of Type Strains, Phase IV (KMG-IV): sequencing the most valuable type-strain genomes for metagenomic binning, comparative biology and taxonomic classification.</title>
        <authorList>
            <person name="Goeker M."/>
        </authorList>
    </citation>
    <scope>NUCLEOTIDE SEQUENCE [LARGE SCALE GENOMIC DNA]</scope>
    <source>
        <strain evidence="7 8">DSM 7225</strain>
    </source>
</reference>
<evidence type="ECO:0000256" key="4">
    <source>
        <dbReference type="ARBA" id="ARBA00022777"/>
    </source>
</evidence>
<keyword evidence="4 7" id="KW-0418">Kinase</keyword>
<evidence type="ECO:0000256" key="5">
    <source>
        <dbReference type="ARBA" id="ARBA00023012"/>
    </source>
</evidence>
<evidence type="ECO:0000256" key="3">
    <source>
        <dbReference type="ARBA" id="ARBA00022679"/>
    </source>
</evidence>
<dbReference type="PANTHER" id="PTHR43711:SF1">
    <property type="entry name" value="HISTIDINE KINASE 1"/>
    <property type="match status" value="1"/>
</dbReference>
<keyword evidence="3" id="KW-0808">Transferase</keyword>
<dbReference type="InterPro" id="IPR036890">
    <property type="entry name" value="HATPase_C_sf"/>
</dbReference>
<dbReference type="GO" id="GO:0004673">
    <property type="term" value="F:protein histidine kinase activity"/>
    <property type="evidence" value="ECO:0007669"/>
    <property type="project" value="UniProtKB-EC"/>
</dbReference>
<dbReference type="RefSeq" id="WP_164521767.1">
    <property type="nucleotide sequence ID" value="NZ_BAAADY010000023.1"/>
</dbReference>
<dbReference type="InterPro" id="IPR003594">
    <property type="entry name" value="HATPase_dom"/>
</dbReference>
<dbReference type="PROSITE" id="PS50109">
    <property type="entry name" value="HIS_KIN"/>
    <property type="match status" value="1"/>
</dbReference>
<evidence type="ECO:0000313" key="7">
    <source>
        <dbReference type="EMBL" id="NJB98383.1"/>
    </source>
</evidence>
<dbReference type="PANTHER" id="PTHR43711">
    <property type="entry name" value="TWO-COMPONENT HISTIDINE KINASE"/>
    <property type="match status" value="1"/>
</dbReference>
<dbReference type="InterPro" id="IPR050736">
    <property type="entry name" value="Sensor_HK_Regulatory"/>
</dbReference>
<dbReference type="InterPro" id="IPR005467">
    <property type="entry name" value="His_kinase_dom"/>
</dbReference>
<sequence>MLDIAGGLPPVPADGVQLRQVLINLLINAAQAMADAQCWNRALKLRARADGGFVQIDVEDSGPGIAATDRDRLFEGFYTTRASGLGLGLKICRQIVEDHGGTIDHVPRPSGGSIFRIRLPIDA</sequence>
<dbReference type="Proteomes" id="UP000531251">
    <property type="component" value="Unassembled WGS sequence"/>
</dbReference>